<accession>A0ABU6XBC9</accession>
<evidence type="ECO:0000313" key="2">
    <source>
        <dbReference type="Proteomes" id="UP001341840"/>
    </source>
</evidence>
<proteinExistence type="predicted"/>
<organism evidence="1 2">
    <name type="scientific">Stylosanthes scabra</name>
    <dbReference type="NCBI Taxonomy" id="79078"/>
    <lineage>
        <taxon>Eukaryota</taxon>
        <taxon>Viridiplantae</taxon>
        <taxon>Streptophyta</taxon>
        <taxon>Embryophyta</taxon>
        <taxon>Tracheophyta</taxon>
        <taxon>Spermatophyta</taxon>
        <taxon>Magnoliopsida</taxon>
        <taxon>eudicotyledons</taxon>
        <taxon>Gunneridae</taxon>
        <taxon>Pentapetalae</taxon>
        <taxon>rosids</taxon>
        <taxon>fabids</taxon>
        <taxon>Fabales</taxon>
        <taxon>Fabaceae</taxon>
        <taxon>Papilionoideae</taxon>
        <taxon>50 kb inversion clade</taxon>
        <taxon>dalbergioids sensu lato</taxon>
        <taxon>Dalbergieae</taxon>
        <taxon>Pterocarpus clade</taxon>
        <taxon>Stylosanthes</taxon>
    </lineage>
</organism>
<keyword evidence="2" id="KW-1185">Reference proteome</keyword>
<name>A0ABU6XBC9_9FABA</name>
<dbReference type="EMBL" id="JASCZI010211637">
    <property type="protein sequence ID" value="MED6195394.1"/>
    <property type="molecule type" value="Genomic_DNA"/>
</dbReference>
<dbReference type="Proteomes" id="UP001341840">
    <property type="component" value="Unassembled WGS sequence"/>
</dbReference>
<protein>
    <submittedName>
        <fullName evidence="1">Uncharacterized protein</fullName>
    </submittedName>
</protein>
<evidence type="ECO:0000313" key="1">
    <source>
        <dbReference type="EMBL" id="MED6195394.1"/>
    </source>
</evidence>
<sequence length="72" mass="8005">MQREVEASTVAKGSFLSSRVFLFGFHSLHSQGKKSIFSSRFVVEKNNLKISLPSHPLFIFLSSGSVTGFQLQ</sequence>
<comment type="caution">
    <text evidence="1">The sequence shown here is derived from an EMBL/GenBank/DDBJ whole genome shotgun (WGS) entry which is preliminary data.</text>
</comment>
<reference evidence="1 2" key="1">
    <citation type="journal article" date="2023" name="Plants (Basel)">
        <title>Bridging the Gap: Combining Genomics and Transcriptomics Approaches to Understand Stylosanthes scabra, an Orphan Legume from the Brazilian Caatinga.</title>
        <authorList>
            <person name="Ferreira-Neto J.R.C."/>
            <person name="da Silva M.D."/>
            <person name="Binneck E."/>
            <person name="de Melo N.F."/>
            <person name="da Silva R.H."/>
            <person name="de Melo A.L.T.M."/>
            <person name="Pandolfi V."/>
            <person name="Bustamante F.O."/>
            <person name="Brasileiro-Vidal A.C."/>
            <person name="Benko-Iseppon A.M."/>
        </authorList>
    </citation>
    <scope>NUCLEOTIDE SEQUENCE [LARGE SCALE GENOMIC DNA]</scope>
    <source>
        <tissue evidence="1">Leaves</tissue>
    </source>
</reference>
<gene>
    <name evidence="1" type="ORF">PIB30_037494</name>
</gene>